<sequence length="113" mass="13521">MRKEVQMNYLEFVETRIFSQQRKLIMEDNEFQLFQAFLLENYEYGDVISRSGGCRKIRWRALNKGKRGGVRVIYYNRTMSGRLYLLTIYTKNAKEDLNEQEKAILRAIIQKLA</sequence>
<protein>
    <submittedName>
        <fullName evidence="2">Toxin HigB-2</fullName>
    </submittedName>
    <submittedName>
        <fullName evidence="1">Type II toxin-antitoxin system RelE/ParE family toxin</fullName>
    </submittedName>
</protein>
<dbReference type="EMBL" id="JAHWLI010000006">
    <property type="protein sequence ID" value="MBW3115423.1"/>
    <property type="molecule type" value="Genomic_DNA"/>
</dbReference>
<evidence type="ECO:0000313" key="1">
    <source>
        <dbReference type="EMBL" id="MBW3115423.1"/>
    </source>
</evidence>
<organism evidence="2 3">
    <name type="scientific">Providencia rettgeri</name>
    <dbReference type="NCBI Taxonomy" id="587"/>
    <lineage>
        <taxon>Bacteria</taxon>
        <taxon>Pseudomonadati</taxon>
        <taxon>Pseudomonadota</taxon>
        <taxon>Gammaproteobacteria</taxon>
        <taxon>Enterobacterales</taxon>
        <taxon>Morganellaceae</taxon>
        <taxon>Providencia</taxon>
    </lineage>
</organism>
<evidence type="ECO:0000313" key="2">
    <source>
        <dbReference type="EMBL" id="OZS73994.1"/>
    </source>
</evidence>
<gene>
    <name evidence="2" type="ORF">CHI95_14015</name>
    <name evidence="1" type="ORF">KYI77_02965</name>
</gene>
<proteinExistence type="predicted"/>
<reference evidence="1" key="2">
    <citation type="submission" date="2021-07" db="EMBL/GenBank/DDBJ databases">
        <authorList>
            <person name="Stanton E."/>
        </authorList>
    </citation>
    <scope>NUCLEOTIDE SEQUENCE</scope>
    <source>
        <strain evidence="1">2021EL-01139</strain>
    </source>
</reference>
<dbReference type="InterPro" id="IPR009387">
    <property type="entry name" value="HigB-2"/>
</dbReference>
<dbReference type="EMBL" id="NOWC01000016">
    <property type="protein sequence ID" value="OZS73994.1"/>
    <property type="molecule type" value="Genomic_DNA"/>
</dbReference>
<comment type="caution">
    <text evidence="2">The sequence shown here is derived from an EMBL/GenBank/DDBJ whole genome shotgun (WGS) entry which is preliminary data.</text>
</comment>
<evidence type="ECO:0000313" key="3">
    <source>
        <dbReference type="Proteomes" id="UP000216001"/>
    </source>
</evidence>
<name>A0A264VRP0_PRORE</name>
<accession>A0A264VRP0</accession>
<dbReference type="Proteomes" id="UP000216001">
    <property type="component" value="Unassembled WGS sequence"/>
</dbReference>
<reference evidence="2 3" key="1">
    <citation type="submission" date="2017-07" db="EMBL/GenBank/DDBJ databases">
        <title>blaIMP-27 on transferable plasmids in Proteus mirabilis and Providencia rettgeri.</title>
        <authorList>
            <person name="Potter R."/>
        </authorList>
    </citation>
    <scope>NUCLEOTIDE SEQUENCE [LARGE SCALE GENOMIC DNA]</scope>
    <source>
        <strain evidence="2 3">PR1</strain>
    </source>
</reference>
<dbReference type="AlphaFoldDB" id="A0A264VRP0"/>
<dbReference type="Proteomes" id="UP001155882">
    <property type="component" value="Unassembled WGS sequence"/>
</dbReference>
<dbReference type="PIRSF" id="PIRSF039032">
    <property type="entry name" value="HigB-2"/>
    <property type="match status" value="1"/>
</dbReference>